<evidence type="ECO:0000256" key="8">
    <source>
        <dbReference type="ARBA" id="ARBA00022840"/>
    </source>
</evidence>
<dbReference type="GO" id="GO:0000448">
    <property type="term" value="P:cleavage in ITS2 between 5.8S rRNA and LSU-rRNA of tricistronic rRNA transcript (SSU-rRNA, 5.8S rRNA, LSU-rRNA)"/>
    <property type="evidence" value="ECO:0007669"/>
    <property type="project" value="TreeGrafter"/>
</dbReference>
<dbReference type="Gene3D" id="3.40.50.300">
    <property type="entry name" value="P-loop containing nucleotide triphosphate hydrolases"/>
    <property type="match status" value="1"/>
</dbReference>
<feature type="domain" description="Clp1 P-loop" evidence="10">
    <location>
        <begin position="231"/>
        <end position="435"/>
    </location>
</feature>
<gene>
    <name evidence="11" type="ORF">CC78DRAFT_544912</name>
</gene>
<evidence type="ECO:0000256" key="5">
    <source>
        <dbReference type="ARBA" id="ARBA00022679"/>
    </source>
</evidence>
<evidence type="ECO:0000256" key="4">
    <source>
        <dbReference type="ARBA" id="ARBA00019824"/>
    </source>
</evidence>
<evidence type="ECO:0000256" key="9">
    <source>
        <dbReference type="SAM" id="MobiDB-lite"/>
    </source>
</evidence>
<keyword evidence="7" id="KW-0418">Kinase</keyword>
<keyword evidence="6" id="KW-0547">Nucleotide-binding</keyword>
<comment type="function">
    <text evidence="1">Polynucleotide 5'-kinase involved in rRNA processing.</text>
</comment>
<name>A0A9P4KCG5_9PLEO</name>
<dbReference type="OrthoDB" id="4054781at2759"/>
<dbReference type="AlphaFoldDB" id="A0A9P4KCG5"/>
<organism evidence="11 12">
    <name type="scientific">Lojkania enalia</name>
    <dbReference type="NCBI Taxonomy" id="147567"/>
    <lineage>
        <taxon>Eukaryota</taxon>
        <taxon>Fungi</taxon>
        <taxon>Dikarya</taxon>
        <taxon>Ascomycota</taxon>
        <taxon>Pezizomycotina</taxon>
        <taxon>Dothideomycetes</taxon>
        <taxon>Pleosporomycetidae</taxon>
        <taxon>Pleosporales</taxon>
        <taxon>Pleosporales incertae sedis</taxon>
        <taxon>Lojkania</taxon>
    </lineage>
</organism>
<evidence type="ECO:0000256" key="6">
    <source>
        <dbReference type="ARBA" id="ARBA00022741"/>
    </source>
</evidence>
<dbReference type="PANTHER" id="PTHR12755:SF3">
    <property type="entry name" value="POLYNUCLEOTIDE 5'-HYDROXYL-KINASE NOL9"/>
    <property type="match status" value="1"/>
</dbReference>
<protein>
    <recommendedName>
        <fullName evidence="4">Polynucleotide 5'-hydroxyl-kinase GRC3</fullName>
    </recommendedName>
    <alternativeName>
        <fullName evidence="3">Polynucleotide 5'-hydroxyl-kinase grc3</fullName>
    </alternativeName>
</protein>
<proteinExistence type="inferred from homology"/>
<dbReference type="InterPro" id="IPR032319">
    <property type="entry name" value="CLP1_P"/>
</dbReference>
<evidence type="ECO:0000256" key="2">
    <source>
        <dbReference type="ARBA" id="ARBA00011003"/>
    </source>
</evidence>
<evidence type="ECO:0000256" key="1">
    <source>
        <dbReference type="ARBA" id="ARBA00003798"/>
    </source>
</evidence>
<evidence type="ECO:0000256" key="3">
    <source>
        <dbReference type="ARBA" id="ARBA00018706"/>
    </source>
</evidence>
<dbReference type="GO" id="GO:0005634">
    <property type="term" value="C:nucleus"/>
    <property type="evidence" value="ECO:0007669"/>
    <property type="project" value="TreeGrafter"/>
</dbReference>
<dbReference type="Proteomes" id="UP000800093">
    <property type="component" value="Unassembled WGS sequence"/>
</dbReference>
<feature type="compositionally biased region" description="Polar residues" evidence="9">
    <location>
        <begin position="26"/>
        <end position="46"/>
    </location>
</feature>
<dbReference type="EMBL" id="ML986625">
    <property type="protein sequence ID" value="KAF2263524.1"/>
    <property type="molecule type" value="Genomic_DNA"/>
</dbReference>
<evidence type="ECO:0000313" key="11">
    <source>
        <dbReference type="EMBL" id="KAF2263524.1"/>
    </source>
</evidence>
<comment type="similarity">
    <text evidence="2">Belongs to the Clp1 family. NOL9/GRC3 subfamily.</text>
</comment>
<keyword evidence="12" id="KW-1185">Reference proteome</keyword>
<dbReference type="PANTHER" id="PTHR12755">
    <property type="entry name" value="CLEAVAGE/POLYADENYLATION FACTOR IA SUBUNIT CLP1P"/>
    <property type="match status" value="1"/>
</dbReference>
<keyword evidence="8" id="KW-0067">ATP-binding</keyword>
<accession>A0A9P4KCG5</accession>
<evidence type="ECO:0000313" key="12">
    <source>
        <dbReference type="Proteomes" id="UP000800093"/>
    </source>
</evidence>
<sequence>MEGTNPGARPISAIAAAKLRARELTDQVSQVDGAQNEAPSSYSEATASDYEEESDEDVTEVFTNFQLCNWRYENTNVISESGDELTISLNKNKTASFVGCYDFVVLKGAINVNGANIARNPGKSETPNVHRAYAPSTHPIMTIRGLDHENWIHLLSCKEPVPFVNISPLFTNIWASNSGANSAKSFSFIPQTTQDPLSRPLTPLLTPSAWLACTEETATTSLKVLVIGAPITGKSSFARRLLNRYITGFGKNSKPRDGVYYLDLDPCNSEYVLHGQVSLALVREVNLGPTFTHLSAVPSKEVKNKLIRAHSFPIKTMDDYREYFYSCASDLYQTYLNHHYRNSSIPLVVNTPGWLFSSEFPLLQRIISLVKPQRLIHLDNLHAPYDAQPSILETLTTIAAHQNISYNQIPAQGPLALSMRSETELRSMQMQAYFHTTGSTKSERRTPTYNLKPLSHMVPWELCYEGTSTAYQSFVGFMILGEQVAPSALLGFLNGSLVHIVSSSSVDIQNSIQWTKASRIPYFEEDKKSGIVQPLDPQTSSVVCTALVRSFDPPHRTVQIIMPKTHEHLMYTLKPEHTVFVAGCCENPTWAFTEDAYYAESEGKGHDVLPPWVETAEKIGEMGYLNTIRRVRKFHQ</sequence>
<dbReference type="GO" id="GO:0051731">
    <property type="term" value="F:polynucleotide 5'-hydroxyl-kinase activity"/>
    <property type="evidence" value="ECO:0007669"/>
    <property type="project" value="InterPro"/>
</dbReference>
<evidence type="ECO:0000259" key="10">
    <source>
        <dbReference type="Pfam" id="PF16575"/>
    </source>
</evidence>
<dbReference type="GO" id="GO:0005524">
    <property type="term" value="F:ATP binding"/>
    <property type="evidence" value="ECO:0007669"/>
    <property type="project" value="UniProtKB-KW"/>
</dbReference>
<keyword evidence="5" id="KW-0808">Transferase</keyword>
<evidence type="ECO:0000256" key="7">
    <source>
        <dbReference type="ARBA" id="ARBA00022777"/>
    </source>
</evidence>
<dbReference type="InterPro" id="IPR027417">
    <property type="entry name" value="P-loop_NTPase"/>
</dbReference>
<feature type="region of interest" description="Disordered" evidence="9">
    <location>
        <begin position="26"/>
        <end position="53"/>
    </location>
</feature>
<dbReference type="Pfam" id="PF16575">
    <property type="entry name" value="CLP1_P"/>
    <property type="match status" value="1"/>
</dbReference>
<dbReference type="InterPro" id="IPR045116">
    <property type="entry name" value="Clp1/Grc3"/>
</dbReference>
<reference evidence="12" key="1">
    <citation type="journal article" date="2020" name="Stud. Mycol.">
        <title>101 Dothideomycetes genomes: A test case for predicting lifestyles and emergence of pathogens.</title>
        <authorList>
            <person name="Haridas S."/>
            <person name="Albert R."/>
            <person name="Binder M."/>
            <person name="Bloem J."/>
            <person name="LaButti K."/>
            <person name="Salamov A."/>
            <person name="Andreopoulos B."/>
            <person name="Baker S."/>
            <person name="Barry K."/>
            <person name="Bills G."/>
            <person name="Bluhm B."/>
            <person name="Cannon C."/>
            <person name="Castanera R."/>
            <person name="Culley D."/>
            <person name="Daum C."/>
            <person name="Ezra D."/>
            <person name="Gonzalez J."/>
            <person name="Henrissat B."/>
            <person name="Kuo A."/>
            <person name="Liang C."/>
            <person name="Lipzen A."/>
            <person name="Lutzoni F."/>
            <person name="Magnuson J."/>
            <person name="Mondo S."/>
            <person name="Nolan M."/>
            <person name="Ohm R."/>
            <person name="Pangilinan J."/>
            <person name="Park H.-J."/>
            <person name="Ramirez L."/>
            <person name="Alfaro M."/>
            <person name="Sun H."/>
            <person name="Tritt A."/>
            <person name="Yoshinaga Y."/>
            <person name="Zwiers L.-H."/>
            <person name="Turgeon B."/>
            <person name="Goodwin S."/>
            <person name="Spatafora J."/>
            <person name="Crous P."/>
            <person name="Grigoriev I."/>
        </authorList>
    </citation>
    <scope>NUCLEOTIDE SEQUENCE [LARGE SCALE GENOMIC DNA]</scope>
    <source>
        <strain evidence="12">CBS 304.66</strain>
    </source>
</reference>
<comment type="caution">
    <text evidence="11">The sequence shown here is derived from an EMBL/GenBank/DDBJ whole genome shotgun (WGS) entry which is preliminary data.</text>
</comment>